<name>A0ABQ7MB83_BRACM</name>
<dbReference type="PANTHER" id="PTHR14379:SF7">
    <property type="entry name" value="ENDONUCLEASE OR GLYCOSYL HYDROLASE-RELATED"/>
    <property type="match status" value="1"/>
</dbReference>
<dbReference type="Pfam" id="PF01936">
    <property type="entry name" value="NYN"/>
    <property type="match status" value="1"/>
</dbReference>
<proteinExistence type="predicted"/>
<protein>
    <recommendedName>
        <fullName evidence="1">NYN domain-containing protein</fullName>
    </recommendedName>
</protein>
<evidence type="ECO:0000313" key="3">
    <source>
        <dbReference type="Proteomes" id="UP000823674"/>
    </source>
</evidence>
<reference evidence="2 3" key="1">
    <citation type="submission" date="2021-03" db="EMBL/GenBank/DDBJ databases">
        <authorList>
            <person name="King G.J."/>
            <person name="Bancroft I."/>
            <person name="Baten A."/>
            <person name="Bloomfield J."/>
            <person name="Borpatragohain P."/>
            <person name="He Z."/>
            <person name="Irish N."/>
            <person name="Irwin J."/>
            <person name="Liu K."/>
            <person name="Mauleon R.P."/>
            <person name="Moore J."/>
            <person name="Morris R."/>
            <person name="Ostergaard L."/>
            <person name="Wang B."/>
            <person name="Wells R."/>
        </authorList>
    </citation>
    <scope>NUCLEOTIDE SEQUENCE [LARGE SCALE GENOMIC DNA]</scope>
    <source>
        <strain evidence="2">R-o-18</strain>
        <tissue evidence="2">Leaf</tissue>
    </source>
</reference>
<organism evidence="2 3">
    <name type="scientific">Brassica rapa subsp. trilocularis</name>
    <dbReference type="NCBI Taxonomy" id="1813537"/>
    <lineage>
        <taxon>Eukaryota</taxon>
        <taxon>Viridiplantae</taxon>
        <taxon>Streptophyta</taxon>
        <taxon>Embryophyta</taxon>
        <taxon>Tracheophyta</taxon>
        <taxon>Spermatophyta</taxon>
        <taxon>Magnoliopsida</taxon>
        <taxon>eudicotyledons</taxon>
        <taxon>Gunneridae</taxon>
        <taxon>Pentapetalae</taxon>
        <taxon>rosids</taxon>
        <taxon>malvids</taxon>
        <taxon>Brassicales</taxon>
        <taxon>Brassicaceae</taxon>
        <taxon>Brassiceae</taxon>
        <taxon>Brassica</taxon>
    </lineage>
</organism>
<evidence type="ECO:0000313" key="2">
    <source>
        <dbReference type="EMBL" id="KAG5395862.1"/>
    </source>
</evidence>
<dbReference type="InterPro" id="IPR024768">
    <property type="entry name" value="Marf1"/>
</dbReference>
<comment type="caution">
    <text evidence="2">The sequence shown here is derived from an EMBL/GenBank/DDBJ whole genome shotgun (WGS) entry which is preliminary data.</text>
</comment>
<sequence>MAEAPYMTAKTSVWWDIESCQIPRGFDAYGIAQNIGSALEKMNYCGPISIYAYGDVSRIPPTIQHALYSTGIALNHVPAGNIHLKPST</sequence>
<gene>
    <name evidence="2" type="primary">A05g500670.1_BraROA</name>
    <name evidence="2" type="ORF">IGI04_017676</name>
</gene>
<dbReference type="CDD" id="cd10910">
    <property type="entry name" value="PIN_limkain_b1_N_like"/>
    <property type="match status" value="1"/>
</dbReference>
<dbReference type="Proteomes" id="UP000823674">
    <property type="component" value="Chromosome A05"/>
</dbReference>
<dbReference type="PANTHER" id="PTHR14379">
    <property type="entry name" value="LIMKAIN B LKAP"/>
    <property type="match status" value="1"/>
</dbReference>
<keyword evidence="3" id="KW-1185">Reference proteome</keyword>
<dbReference type="EMBL" id="JADBGQ010000005">
    <property type="protein sequence ID" value="KAG5395862.1"/>
    <property type="molecule type" value="Genomic_DNA"/>
</dbReference>
<accession>A0ABQ7MB83</accession>
<evidence type="ECO:0000259" key="1">
    <source>
        <dbReference type="Pfam" id="PF01936"/>
    </source>
</evidence>
<feature type="domain" description="NYN" evidence="1">
    <location>
        <begin position="10"/>
        <end position="79"/>
    </location>
</feature>
<dbReference type="InterPro" id="IPR021139">
    <property type="entry name" value="NYN"/>
</dbReference>